<sequence length="156" mass="17747">MNAHVPSIEQLQELGLPAPVSYWPQTWGWYAILGLLVLALVVLGFKAWLRWRRNAYRREALVQLNALEDLRELPELLKRVALSMPLAPEEHQRVPTLSGSGWQDFLQRHGAVELPEDFSRQLAKLAYSPAASLSSVQREQLLAQCKAWVEHHHVAA</sequence>
<dbReference type="InterPro" id="IPR025489">
    <property type="entry name" value="DUF4381"/>
</dbReference>
<dbReference type="EMBL" id="WNNK01000056">
    <property type="protein sequence ID" value="MUF08394.1"/>
    <property type="molecule type" value="Genomic_DNA"/>
</dbReference>
<evidence type="ECO:0000313" key="3">
    <source>
        <dbReference type="Proteomes" id="UP000438196"/>
    </source>
</evidence>
<dbReference type="RefSeq" id="WP_155586492.1">
    <property type="nucleotide sequence ID" value="NZ_JBHSTH010000002.1"/>
</dbReference>
<dbReference type="OrthoDB" id="5406089at2"/>
<keyword evidence="1" id="KW-1133">Transmembrane helix</keyword>
<keyword evidence="3" id="KW-1185">Reference proteome</keyword>
<evidence type="ECO:0000313" key="2">
    <source>
        <dbReference type="EMBL" id="MUF08394.1"/>
    </source>
</evidence>
<dbReference type="Pfam" id="PF14316">
    <property type="entry name" value="DUF4381"/>
    <property type="match status" value="1"/>
</dbReference>
<name>A0A6I3WKZ8_9PSED</name>
<organism evidence="2 3">
    <name type="scientific">Pseudomonas spelaei</name>
    <dbReference type="NCBI Taxonomy" id="1055469"/>
    <lineage>
        <taxon>Bacteria</taxon>
        <taxon>Pseudomonadati</taxon>
        <taxon>Pseudomonadota</taxon>
        <taxon>Gammaproteobacteria</taxon>
        <taxon>Pseudomonadales</taxon>
        <taxon>Pseudomonadaceae</taxon>
        <taxon>Pseudomonas</taxon>
    </lineage>
</organism>
<evidence type="ECO:0000256" key="1">
    <source>
        <dbReference type="SAM" id="Phobius"/>
    </source>
</evidence>
<protein>
    <submittedName>
        <fullName evidence="2">DUF4381 family protein</fullName>
    </submittedName>
</protein>
<keyword evidence="1" id="KW-0812">Transmembrane</keyword>
<proteinExistence type="predicted"/>
<feature type="transmembrane region" description="Helical" evidence="1">
    <location>
        <begin position="27"/>
        <end position="49"/>
    </location>
</feature>
<accession>A0A6I3WKZ8</accession>
<keyword evidence="1" id="KW-0472">Membrane</keyword>
<reference evidence="2 3" key="1">
    <citation type="submission" date="2019-11" db="EMBL/GenBank/DDBJ databases">
        <title>Pseudomonas karstica sp. nov. and Pseudomonas spelaei sp. nov. from karst caves.</title>
        <authorList>
            <person name="Zeman M."/>
        </authorList>
    </citation>
    <scope>NUCLEOTIDE SEQUENCE [LARGE SCALE GENOMIC DNA]</scope>
    <source>
        <strain evidence="2 3">CCM 7893</strain>
    </source>
</reference>
<gene>
    <name evidence="2" type="ORF">GNF76_29110</name>
</gene>
<dbReference type="Proteomes" id="UP000438196">
    <property type="component" value="Unassembled WGS sequence"/>
</dbReference>
<dbReference type="AlphaFoldDB" id="A0A6I3WKZ8"/>
<comment type="caution">
    <text evidence="2">The sequence shown here is derived from an EMBL/GenBank/DDBJ whole genome shotgun (WGS) entry which is preliminary data.</text>
</comment>